<organism evidence="1">
    <name type="scientific">Nicotiana tabacum</name>
    <name type="common">Common tobacco</name>
    <dbReference type="NCBI Taxonomy" id="4097"/>
    <lineage>
        <taxon>Eukaryota</taxon>
        <taxon>Viridiplantae</taxon>
        <taxon>Streptophyta</taxon>
        <taxon>Embryophyta</taxon>
        <taxon>Tracheophyta</taxon>
        <taxon>Spermatophyta</taxon>
        <taxon>Magnoliopsida</taxon>
        <taxon>eudicotyledons</taxon>
        <taxon>Gunneridae</taxon>
        <taxon>Pentapetalae</taxon>
        <taxon>asterids</taxon>
        <taxon>lamiids</taxon>
        <taxon>Solanales</taxon>
        <taxon>Solanaceae</taxon>
        <taxon>Nicotianoideae</taxon>
        <taxon>Nicotianeae</taxon>
        <taxon>Nicotiana</taxon>
    </lineage>
</organism>
<accession>A0A1S4BTI8</accession>
<gene>
    <name evidence="1" type="primary">LOC107811720</name>
</gene>
<dbReference type="AlphaFoldDB" id="A0A1S4BTI8"/>
<dbReference type="OMA" id="IKWSITH"/>
<reference evidence="1" key="1">
    <citation type="submission" date="2025-08" db="UniProtKB">
        <authorList>
            <consortium name="RefSeq"/>
        </authorList>
    </citation>
    <scope>IDENTIFICATION</scope>
</reference>
<sequence>MADKFVTSHAGAKKAEARVNDIFTIKQSLGDRLRDFLVRFNRVRMTLPNVSEEIVYAPEKLGAKVKWPPKMRSESNTRKFDALCVLHQERGHKTEDCIALRQEVINMLWLGHLKELLSDKGRTNFARGREYQGPPSPARTINMIIGGGDDASMIGVKFTTTHKIKWSITHERHDKIEVSIILNESDANDLTFPHNDALVITLHILNTDVKHIMMHDRSGSCIIHPQVLTQMILEDKIVSRRIMLINFNNVVERTSGEITLPILAGGMTVETTFHIMDQDTVYNSIVGGYIP</sequence>
<dbReference type="OrthoDB" id="1752268at2759"/>
<dbReference type="PANTHER" id="PTHR33240">
    <property type="entry name" value="OS08G0508500 PROTEIN"/>
    <property type="match status" value="1"/>
</dbReference>
<proteinExistence type="predicted"/>
<protein>
    <recommendedName>
        <fullName evidence="2">Retrotransposon gag domain-containing protein</fullName>
    </recommendedName>
</protein>
<evidence type="ECO:0000313" key="1">
    <source>
        <dbReference type="RefSeq" id="XP_016492195.1"/>
    </source>
</evidence>
<name>A0A1S4BTI8_TOBAC</name>
<dbReference type="PANTHER" id="PTHR33240:SF8">
    <property type="entry name" value="OS03G0439900 PROTEIN"/>
    <property type="match status" value="1"/>
</dbReference>
<dbReference type="RefSeq" id="XP_016492195.1">
    <property type="nucleotide sequence ID" value="XM_016636709.1"/>
</dbReference>
<dbReference type="KEGG" id="nta:107811720"/>
<dbReference type="PaxDb" id="4097-A0A1S4BTI8"/>
<evidence type="ECO:0008006" key="2">
    <source>
        <dbReference type="Google" id="ProtNLM"/>
    </source>
</evidence>